<evidence type="ECO:0000313" key="2">
    <source>
        <dbReference type="Proteomes" id="UP001165060"/>
    </source>
</evidence>
<reference evidence="1 2" key="1">
    <citation type="journal article" date="2023" name="Commun. Biol.">
        <title>Genome analysis of Parmales, the sister group of diatoms, reveals the evolutionary specialization of diatoms from phago-mixotrophs to photoautotrophs.</title>
        <authorList>
            <person name="Ban H."/>
            <person name="Sato S."/>
            <person name="Yoshikawa S."/>
            <person name="Yamada K."/>
            <person name="Nakamura Y."/>
            <person name="Ichinomiya M."/>
            <person name="Sato N."/>
            <person name="Blanc-Mathieu R."/>
            <person name="Endo H."/>
            <person name="Kuwata A."/>
            <person name="Ogata H."/>
        </authorList>
    </citation>
    <scope>NUCLEOTIDE SEQUENCE [LARGE SCALE GENOMIC DNA]</scope>
</reference>
<keyword evidence="2" id="KW-1185">Reference proteome</keyword>
<dbReference type="SUPFAM" id="SSF48371">
    <property type="entry name" value="ARM repeat"/>
    <property type="match status" value="1"/>
</dbReference>
<proteinExistence type="predicted"/>
<comment type="caution">
    <text evidence="1">The sequence shown here is derived from an EMBL/GenBank/DDBJ whole genome shotgun (WGS) entry which is preliminary data.</text>
</comment>
<organism evidence="1 2">
    <name type="scientific">Tetraparma gracilis</name>
    <dbReference type="NCBI Taxonomy" id="2962635"/>
    <lineage>
        <taxon>Eukaryota</taxon>
        <taxon>Sar</taxon>
        <taxon>Stramenopiles</taxon>
        <taxon>Ochrophyta</taxon>
        <taxon>Bolidophyceae</taxon>
        <taxon>Parmales</taxon>
        <taxon>Triparmaceae</taxon>
        <taxon>Tetraparma</taxon>
    </lineage>
</organism>
<name>A0ABQ6MV61_9STRA</name>
<dbReference type="InterPro" id="IPR016024">
    <property type="entry name" value="ARM-type_fold"/>
</dbReference>
<protein>
    <submittedName>
        <fullName evidence="1">Uncharacterized protein</fullName>
    </submittedName>
</protein>
<evidence type="ECO:0000313" key="1">
    <source>
        <dbReference type="EMBL" id="GMI33344.1"/>
    </source>
</evidence>
<sequence>MPRDFTNWATSLSSLPPPALCGHLSAILLSLHTFADDHSLLHLPLGSQLSFVSAVVSLAAASADAAEPSRLAVEVLGELLAPAQSRELLNSYPGLVSALVASPHTAEALSALQRLLMSDIVVLHIPPSAPLLQLLASSAAADRNGCNALANLCSSGNARALLEHPGLLGAVCKATRERECREDACRLLYNLSCEDELEGALVGNAGVHEALLEVMGSHGSEAPEYDLAANYFFNLSVGQETSRAKLACDGRVISQLAEHAGHEKSALALYRLSYIGVCPTVGDPIDLFAFAARPFRHHLEIARALIRIDPCELTRSNGAGLTCADVASSAGLHEIALLMNRSAEALGSGLDLVHLVGYEQVQRGIASERRRAVMLCLRRLADVKREGEMPGRGGKRGNRRGKQLNAVRAVAAYEVGGEDVWSVILKFAF</sequence>
<gene>
    <name evidence="1" type="ORF">TeGR_g12066</name>
</gene>
<dbReference type="InterPro" id="IPR011989">
    <property type="entry name" value="ARM-like"/>
</dbReference>
<dbReference type="Gene3D" id="1.25.10.10">
    <property type="entry name" value="Leucine-rich Repeat Variant"/>
    <property type="match status" value="1"/>
</dbReference>
<accession>A0ABQ6MV61</accession>
<dbReference type="EMBL" id="BRYB01000584">
    <property type="protein sequence ID" value="GMI33344.1"/>
    <property type="molecule type" value="Genomic_DNA"/>
</dbReference>
<dbReference type="Proteomes" id="UP001165060">
    <property type="component" value="Unassembled WGS sequence"/>
</dbReference>